<dbReference type="GO" id="GO:0006355">
    <property type="term" value="P:regulation of DNA-templated transcription"/>
    <property type="evidence" value="ECO:0007669"/>
    <property type="project" value="InterPro"/>
</dbReference>
<dbReference type="Pfam" id="PF02954">
    <property type="entry name" value="HTH_8"/>
    <property type="match status" value="1"/>
</dbReference>
<evidence type="ECO:0000313" key="8">
    <source>
        <dbReference type="Proteomes" id="UP000194141"/>
    </source>
</evidence>
<keyword evidence="8" id="KW-1185">Reference proteome</keyword>
<keyword evidence="1" id="KW-0547">Nucleotide-binding</keyword>
<dbReference type="Gene3D" id="1.10.10.60">
    <property type="entry name" value="Homeodomain-like"/>
    <property type="match status" value="1"/>
</dbReference>
<dbReference type="PROSITE" id="PS00688">
    <property type="entry name" value="SIGMA54_INTERACT_3"/>
    <property type="match status" value="1"/>
</dbReference>
<dbReference type="InterPro" id="IPR025943">
    <property type="entry name" value="Sigma_54_int_dom_ATP-bd_2"/>
</dbReference>
<dbReference type="InterPro" id="IPR002078">
    <property type="entry name" value="Sigma_54_int"/>
</dbReference>
<dbReference type="GO" id="GO:0043565">
    <property type="term" value="F:sequence-specific DNA binding"/>
    <property type="evidence" value="ECO:0007669"/>
    <property type="project" value="InterPro"/>
</dbReference>
<dbReference type="InterPro" id="IPR002197">
    <property type="entry name" value="HTH_Fis"/>
</dbReference>
<dbReference type="Pfam" id="PF00158">
    <property type="entry name" value="Sigma54_activat"/>
    <property type="match status" value="1"/>
</dbReference>
<evidence type="ECO:0000313" key="7">
    <source>
        <dbReference type="EMBL" id="OSS41543.1"/>
    </source>
</evidence>
<dbReference type="PRINTS" id="PR01590">
    <property type="entry name" value="HTHFIS"/>
</dbReference>
<dbReference type="Proteomes" id="UP000194141">
    <property type="component" value="Unassembled WGS sequence"/>
</dbReference>
<keyword evidence="5" id="KW-0804">Transcription</keyword>
<dbReference type="Gene3D" id="3.30.450.40">
    <property type="match status" value="1"/>
</dbReference>
<dbReference type="STRING" id="1562698.DESAMIL20_1096"/>
<dbReference type="PROSITE" id="PS00676">
    <property type="entry name" value="SIGMA54_INTERACT_2"/>
    <property type="match status" value="1"/>
</dbReference>
<evidence type="ECO:0000259" key="6">
    <source>
        <dbReference type="PROSITE" id="PS50045"/>
    </source>
</evidence>
<sequence length="511" mass="58692">MRSININENYFSIVHEVSKVLSRQNNIKDAFKSILKLLYSYLDIPASFIALYNPIENTLEIKESFGLLKKEKYKGVFKVGEGTVGSVFKNEIPAVIYDPKENKSFLNKMGVLNRFDFEVVFIGTVIKIGGERLGVLGVYKEKTRNLSYENEIKLLSMISILIGFAQKMNEKLEFQKRTFEEEKEILLNKIEFKTSIKEIIGVSKQINNLKNTILKVVNVDSTVLLEGESGTGKSLVAKVIHKLSNRGKEAFVGINCASIPENLLEAELFGYEKGAFSGAISQKKGKFEIADKGTIFLDEIGDTPLSLQGKLLSVIQEKEFSRLGSLETISVDVRIIAATNKKLFELVKEGRFREDLYYRLNVIPIKIPPLVERKEDIPILIDYFLKLFNEKYNKNIQLSKEALIELINYNWPGNVRELENILERLVVMNDQMIHINHLPAYIFQKVSLRRYELDNLNDKNLPSQIQNIEKKHIEMALKETGFVKSKAARLLNLTLRQLDYRIHKYNIRLQK</sequence>
<dbReference type="GO" id="GO:0005524">
    <property type="term" value="F:ATP binding"/>
    <property type="evidence" value="ECO:0007669"/>
    <property type="project" value="UniProtKB-KW"/>
</dbReference>
<dbReference type="SMART" id="SM00382">
    <property type="entry name" value="AAA"/>
    <property type="match status" value="1"/>
</dbReference>
<accession>A0A1X4XVG4</accession>
<dbReference type="Gene3D" id="1.10.8.60">
    <property type="match status" value="1"/>
</dbReference>
<dbReference type="InterPro" id="IPR058031">
    <property type="entry name" value="AAA_lid_NorR"/>
</dbReference>
<dbReference type="SMART" id="SM00065">
    <property type="entry name" value="GAF"/>
    <property type="match status" value="1"/>
</dbReference>
<evidence type="ECO:0000256" key="2">
    <source>
        <dbReference type="ARBA" id="ARBA00022840"/>
    </source>
</evidence>
<evidence type="ECO:0000256" key="5">
    <source>
        <dbReference type="ARBA" id="ARBA00023163"/>
    </source>
</evidence>
<dbReference type="InterPro" id="IPR009057">
    <property type="entry name" value="Homeodomain-like_sf"/>
</dbReference>
<dbReference type="RefSeq" id="WP_086033795.1">
    <property type="nucleotide sequence ID" value="NZ_MDSU01000018.1"/>
</dbReference>
<dbReference type="InterPro" id="IPR029016">
    <property type="entry name" value="GAF-like_dom_sf"/>
</dbReference>
<organism evidence="7 8">
    <name type="scientific">Desulfurella amilsii</name>
    <dbReference type="NCBI Taxonomy" id="1562698"/>
    <lineage>
        <taxon>Bacteria</taxon>
        <taxon>Pseudomonadati</taxon>
        <taxon>Campylobacterota</taxon>
        <taxon>Desulfurellia</taxon>
        <taxon>Desulfurellales</taxon>
        <taxon>Desulfurellaceae</taxon>
        <taxon>Desulfurella</taxon>
    </lineage>
</organism>
<reference evidence="7 8" key="1">
    <citation type="journal article" date="2017" name="Front. Microbiol.">
        <title>Genome Sequence of Desulfurella amilsii Strain TR1 and Comparative Genomics of Desulfurellaceae Family.</title>
        <authorList>
            <person name="Florentino A.P."/>
            <person name="Stams A.J."/>
            <person name="Sanchez-Andrea I."/>
        </authorList>
    </citation>
    <scope>NUCLEOTIDE SEQUENCE [LARGE SCALE GENOMIC DNA]</scope>
    <source>
        <strain evidence="7 8">TR1</strain>
    </source>
</reference>
<dbReference type="PANTHER" id="PTHR32071:SF57">
    <property type="entry name" value="C4-DICARBOXYLATE TRANSPORT TRANSCRIPTIONAL REGULATORY PROTEIN DCTD"/>
    <property type="match status" value="1"/>
</dbReference>
<keyword evidence="4" id="KW-0238">DNA-binding</keyword>
<dbReference type="OrthoDB" id="236556at2"/>
<keyword evidence="3" id="KW-0805">Transcription regulation</keyword>
<evidence type="ECO:0000256" key="1">
    <source>
        <dbReference type="ARBA" id="ARBA00022741"/>
    </source>
</evidence>
<dbReference type="Gene3D" id="3.40.50.300">
    <property type="entry name" value="P-loop containing nucleotide triphosphate hydrolases"/>
    <property type="match status" value="1"/>
</dbReference>
<dbReference type="PROSITE" id="PS00675">
    <property type="entry name" value="SIGMA54_INTERACT_1"/>
    <property type="match status" value="1"/>
</dbReference>
<dbReference type="CDD" id="cd00009">
    <property type="entry name" value="AAA"/>
    <property type="match status" value="1"/>
</dbReference>
<dbReference type="InterPro" id="IPR027417">
    <property type="entry name" value="P-loop_NTPase"/>
</dbReference>
<evidence type="ECO:0000256" key="4">
    <source>
        <dbReference type="ARBA" id="ARBA00023125"/>
    </source>
</evidence>
<name>A0A1X4XVG4_9BACT</name>
<proteinExistence type="predicted"/>
<protein>
    <submittedName>
        <fullName evidence="7">Acetoacetate metabolism regulatory protein AtoC</fullName>
    </submittedName>
</protein>
<dbReference type="InterPro" id="IPR003018">
    <property type="entry name" value="GAF"/>
</dbReference>
<feature type="domain" description="Sigma-54 factor interaction" evidence="6">
    <location>
        <begin position="199"/>
        <end position="427"/>
    </location>
</feature>
<dbReference type="SUPFAM" id="SSF52540">
    <property type="entry name" value="P-loop containing nucleoside triphosphate hydrolases"/>
    <property type="match status" value="1"/>
</dbReference>
<dbReference type="PROSITE" id="PS50045">
    <property type="entry name" value="SIGMA54_INTERACT_4"/>
    <property type="match status" value="1"/>
</dbReference>
<dbReference type="InterPro" id="IPR003593">
    <property type="entry name" value="AAA+_ATPase"/>
</dbReference>
<dbReference type="SUPFAM" id="SSF55781">
    <property type="entry name" value="GAF domain-like"/>
    <property type="match status" value="1"/>
</dbReference>
<dbReference type="SUPFAM" id="SSF46689">
    <property type="entry name" value="Homeodomain-like"/>
    <property type="match status" value="1"/>
</dbReference>
<comment type="caution">
    <text evidence="7">The sequence shown here is derived from an EMBL/GenBank/DDBJ whole genome shotgun (WGS) entry which is preliminary data.</text>
</comment>
<dbReference type="AlphaFoldDB" id="A0A1X4XVG4"/>
<dbReference type="InterPro" id="IPR025944">
    <property type="entry name" value="Sigma_54_int_dom_CS"/>
</dbReference>
<evidence type="ECO:0000256" key="3">
    <source>
        <dbReference type="ARBA" id="ARBA00023015"/>
    </source>
</evidence>
<dbReference type="EMBL" id="MDSU01000018">
    <property type="protein sequence ID" value="OSS41543.1"/>
    <property type="molecule type" value="Genomic_DNA"/>
</dbReference>
<dbReference type="Pfam" id="PF25601">
    <property type="entry name" value="AAA_lid_14"/>
    <property type="match status" value="1"/>
</dbReference>
<dbReference type="FunFam" id="3.40.50.300:FF:000006">
    <property type="entry name" value="DNA-binding transcriptional regulator NtrC"/>
    <property type="match status" value="1"/>
</dbReference>
<keyword evidence="2" id="KW-0067">ATP-binding</keyword>
<dbReference type="InterPro" id="IPR025662">
    <property type="entry name" value="Sigma_54_int_dom_ATP-bd_1"/>
</dbReference>
<dbReference type="PANTHER" id="PTHR32071">
    <property type="entry name" value="TRANSCRIPTIONAL REGULATORY PROTEIN"/>
    <property type="match status" value="1"/>
</dbReference>
<gene>
    <name evidence="7" type="ORF">DESAMIL20_1096</name>
</gene>